<evidence type="ECO:0000256" key="3">
    <source>
        <dbReference type="SAM" id="MobiDB-lite"/>
    </source>
</evidence>
<dbReference type="PROSITE" id="PS50076">
    <property type="entry name" value="DNAJ_2"/>
    <property type="match status" value="1"/>
</dbReference>
<dbReference type="PRINTS" id="PR00625">
    <property type="entry name" value="JDOMAIN"/>
</dbReference>
<dbReference type="Pfam" id="PF00226">
    <property type="entry name" value="DnaJ"/>
    <property type="match status" value="1"/>
</dbReference>
<dbReference type="SUPFAM" id="SSF46565">
    <property type="entry name" value="Chaperone J-domain"/>
    <property type="match status" value="1"/>
</dbReference>
<dbReference type="InterPro" id="IPR001623">
    <property type="entry name" value="DnaJ_domain"/>
</dbReference>
<dbReference type="PROSITE" id="PS00636">
    <property type="entry name" value="DNAJ_1"/>
    <property type="match status" value="1"/>
</dbReference>
<dbReference type="Pfam" id="PF14559">
    <property type="entry name" value="TPR_19"/>
    <property type="match status" value="1"/>
</dbReference>
<proteinExistence type="predicted"/>
<evidence type="ECO:0000313" key="6">
    <source>
        <dbReference type="Proteomes" id="UP000262583"/>
    </source>
</evidence>
<dbReference type="SMART" id="SM00271">
    <property type="entry name" value="DnaJ"/>
    <property type="match status" value="1"/>
</dbReference>
<dbReference type="EMBL" id="CP030759">
    <property type="protein sequence ID" value="AXA35537.1"/>
    <property type="molecule type" value="Genomic_DNA"/>
</dbReference>
<feature type="domain" description="J" evidence="4">
    <location>
        <begin position="4"/>
        <end position="72"/>
    </location>
</feature>
<dbReference type="SUPFAM" id="SSF48452">
    <property type="entry name" value="TPR-like"/>
    <property type="match status" value="1"/>
</dbReference>
<evidence type="ECO:0000256" key="1">
    <source>
        <dbReference type="ARBA" id="ARBA00022737"/>
    </source>
</evidence>
<dbReference type="InterPro" id="IPR036869">
    <property type="entry name" value="J_dom_sf"/>
</dbReference>
<dbReference type="KEGG" id="schv:BRCON_0760"/>
<dbReference type="InterPro" id="IPR018253">
    <property type="entry name" value="DnaJ_domain_CS"/>
</dbReference>
<protein>
    <submittedName>
        <fullName evidence="5">Chaperone protein DnaJ</fullName>
    </submittedName>
</protein>
<accession>A0A2Z4Y2U4</accession>
<reference evidence="5 6" key="1">
    <citation type="submission" date="2018-05" db="EMBL/GenBank/DDBJ databases">
        <title>A metagenomic window into the 2 km-deep terrestrial subsurface aquifer revealed taxonomically and functionally diverse microbial community comprising novel uncultured bacterial lineages.</title>
        <authorList>
            <person name="Kadnikov V.V."/>
            <person name="Mardanov A.V."/>
            <person name="Beletsky A.V."/>
            <person name="Banks D."/>
            <person name="Pimenov N.V."/>
            <person name="Frank Y.A."/>
            <person name="Karnachuk O.V."/>
            <person name="Ravin N.V."/>
        </authorList>
    </citation>
    <scope>NUCLEOTIDE SEQUENCE [LARGE SCALE GENOMIC DNA]</scope>
    <source>
        <strain evidence="5">BY</strain>
    </source>
</reference>
<feature type="region of interest" description="Disordered" evidence="3">
    <location>
        <begin position="73"/>
        <end position="95"/>
    </location>
</feature>
<keyword evidence="2" id="KW-0802">TPR repeat</keyword>
<evidence type="ECO:0000313" key="5">
    <source>
        <dbReference type="EMBL" id="AXA35537.1"/>
    </source>
</evidence>
<dbReference type="AlphaFoldDB" id="A0A2Z4Y2U4"/>
<dbReference type="Gene3D" id="1.10.287.110">
    <property type="entry name" value="DnaJ domain"/>
    <property type="match status" value="1"/>
</dbReference>
<name>A0A2Z4Y2U4_SUMC1</name>
<dbReference type="PANTHER" id="PTHR45188:SF2">
    <property type="entry name" value="DNAJ HOMOLOG SUBFAMILY C MEMBER 7"/>
    <property type="match status" value="1"/>
</dbReference>
<dbReference type="SMART" id="SM00028">
    <property type="entry name" value="TPR"/>
    <property type="match status" value="3"/>
</dbReference>
<gene>
    <name evidence="5" type="ORF">BRCON_0760</name>
</gene>
<organism evidence="5 6">
    <name type="scientific">Sumerlaea chitinivorans</name>
    <dbReference type="NCBI Taxonomy" id="2250252"/>
    <lineage>
        <taxon>Bacteria</taxon>
        <taxon>Candidatus Sumerlaeota</taxon>
        <taxon>Candidatus Sumerlaeia</taxon>
        <taxon>Candidatus Sumerlaeales</taxon>
        <taxon>Candidatus Sumerlaeaceae</taxon>
        <taxon>Candidatus Sumerlaea</taxon>
    </lineage>
</organism>
<dbReference type="CDD" id="cd06257">
    <property type="entry name" value="DnaJ"/>
    <property type="match status" value="1"/>
</dbReference>
<dbReference type="Proteomes" id="UP000262583">
    <property type="component" value="Chromosome"/>
</dbReference>
<dbReference type="InterPro" id="IPR011990">
    <property type="entry name" value="TPR-like_helical_dom_sf"/>
</dbReference>
<dbReference type="InterPro" id="IPR019734">
    <property type="entry name" value="TPR_rpt"/>
</dbReference>
<sequence length="244" mass="27388">MGKTYYEILGVSRSAGEREIKAAYHRLARSLHPDKAATPEERKRMEDEFALISQAYNVLKDKEKRAQYDKTLEVQQQTAGGSAQKPSGADSSGVRGPVGAAAAIERNRAAVARRAYLRGLQAFATGDYERAAEFFEVAIKNKDDEPNYYAKLAQTLLRAQRSFSRATEAIQRAIELDPYNTDYRLILAELYEQTGIKSLAQKTYEEILKWDPTNQRALAALASTRPLTFSEKLKRAIKSFLGRS</sequence>
<dbReference type="PANTHER" id="PTHR45188">
    <property type="entry name" value="DNAJ PROTEIN P58IPK HOMOLOG"/>
    <property type="match status" value="1"/>
</dbReference>
<keyword evidence="1" id="KW-0677">Repeat</keyword>
<evidence type="ECO:0000256" key="2">
    <source>
        <dbReference type="ARBA" id="ARBA00022803"/>
    </source>
</evidence>
<feature type="compositionally biased region" description="Polar residues" evidence="3">
    <location>
        <begin position="73"/>
        <end position="85"/>
    </location>
</feature>
<dbReference type="Gene3D" id="1.25.40.10">
    <property type="entry name" value="Tetratricopeptide repeat domain"/>
    <property type="match status" value="1"/>
</dbReference>
<evidence type="ECO:0000259" key="4">
    <source>
        <dbReference type="PROSITE" id="PS50076"/>
    </source>
</evidence>